<comment type="caution">
    <text evidence="1">The sequence shown here is derived from an EMBL/GenBank/DDBJ whole genome shotgun (WGS) entry which is preliminary data.</text>
</comment>
<reference evidence="1" key="1">
    <citation type="journal article" date="2014" name="Int. J. Syst. Evol. Microbiol.">
        <title>Complete genome sequence of Corynebacterium casei LMG S-19264T (=DSM 44701T), isolated from a smear-ripened cheese.</title>
        <authorList>
            <consortium name="US DOE Joint Genome Institute (JGI-PGF)"/>
            <person name="Walter F."/>
            <person name="Albersmeier A."/>
            <person name="Kalinowski J."/>
            <person name="Ruckert C."/>
        </authorList>
    </citation>
    <scope>NUCLEOTIDE SEQUENCE</scope>
    <source>
        <strain evidence="1">JCM 13306</strain>
    </source>
</reference>
<protein>
    <recommendedName>
        <fullName evidence="3">NitT/TauT family transport system ATP-binding protein</fullName>
    </recommendedName>
</protein>
<gene>
    <name evidence="1" type="ORF">GCM10009090_35010</name>
</gene>
<dbReference type="EMBL" id="BNBA01000042">
    <property type="protein sequence ID" value="GHH60087.1"/>
    <property type="molecule type" value="Genomic_DNA"/>
</dbReference>
<dbReference type="InterPro" id="IPR018632">
    <property type="entry name" value="AAA-associated_dom_C"/>
</dbReference>
<keyword evidence="2" id="KW-1185">Reference proteome</keyword>
<proteinExistence type="predicted"/>
<accession>A0A919KKJ5</accession>
<organism evidence="1 2">
    <name type="scientific">Xanthomonas boreopolis</name>
    <dbReference type="NCBI Taxonomy" id="86183"/>
    <lineage>
        <taxon>Bacteria</taxon>
        <taxon>Pseudomonadati</taxon>
        <taxon>Pseudomonadota</taxon>
        <taxon>Gammaproteobacteria</taxon>
        <taxon>Lysobacterales</taxon>
        <taxon>Lysobacteraceae</taxon>
        <taxon>Xanthomonas</taxon>
    </lineage>
</organism>
<dbReference type="AlphaFoldDB" id="A0A919KKJ5"/>
<reference evidence="1" key="2">
    <citation type="submission" date="2020-09" db="EMBL/GenBank/DDBJ databases">
        <authorList>
            <person name="Sun Q."/>
            <person name="Ohkuma M."/>
        </authorList>
    </citation>
    <scope>NUCLEOTIDE SEQUENCE</scope>
    <source>
        <strain evidence="1">JCM 13306</strain>
    </source>
</reference>
<evidence type="ECO:0000313" key="1">
    <source>
        <dbReference type="EMBL" id="GHH60087.1"/>
    </source>
</evidence>
<evidence type="ECO:0000313" key="2">
    <source>
        <dbReference type="Proteomes" id="UP000623958"/>
    </source>
</evidence>
<sequence>MLQLLRLAELEGGDLRLTATGQRFVEAGTDARKHLLSQQLATYVPLAAHIRRVLDDRASHQAPLSRFSDELEDHMSEDNAAQTLRAVISWARYGEYFAYDEQAGLLTLDNPT</sequence>
<dbReference type="Proteomes" id="UP000623958">
    <property type="component" value="Unassembled WGS sequence"/>
</dbReference>
<dbReference type="RefSeq" id="WP_434030001.1">
    <property type="nucleotide sequence ID" value="NZ_BNBA01000042.1"/>
</dbReference>
<name>A0A919KKJ5_9XANT</name>
<dbReference type="Pfam" id="PF09821">
    <property type="entry name" value="AAA_assoc_C"/>
    <property type="match status" value="1"/>
</dbReference>
<evidence type="ECO:0008006" key="3">
    <source>
        <dbReference type="Google" id="ProtNLM"/>
    </source>
</evidence>